<dbReference type="PANTHER" id="PTHR30015">
    <property type="entry name" value="MRR RESTRICTION SYSTEM PROTEIN"/>
    <property type="match status" value="1"/>
</dbReference>
<dbReference type="InterPro" id="IPR011856">
    <property type="entry name" value="tRNA_endonuc-like_dom_sf"/>
</dbReference>
<dbReference type="Proteomes" id="UP001168167">
    <property type="component" value="Unassembled WGS sequence"/>
</dbReference>
<name>A0ABT7QLS5_9GAMM</name>
<dbReference type="PANTHER" id="PTHR30015:SF7">
    <property type="entry name" value="TYPE IV METHYL-DIRECTED RESTRICTION ENZYME ECOKMRR"/>
    <property type="match status" value="1"/>
</dbReference>
<accession>A0ABT7QLS5</accession>
<comment type="caution">
    <text evidence="2">The sequence shown here is derived from an EMBL/GenBank/DDBJ whole genome shotgun (WGS) entry which is preliminary data.</text>
</comment>
<sequence length="305" mass="34469">MSVKKSSNQGLSVHLAYTALKILNDNDGKMLLSRLLEEIYKQKSGDIPEAEKSVYEGGRVKWAIKMQFLSDIFVKAGFLRKGGGIWRLTADGRNVLLEGEQAVIEKGKKIYADFLKERQKVKKLDSALADEDKTDSEDESIFDVEQHESNAMESIQKHIRSMLPYRFQDLCAALMRGMNYYVRDIASPGPDGGIDILAYTDQLGGKPPRIKVQVKHESKKSGQPELRQLAGILTDGDIGVFISSAGFASGCRDFARNNLKHLELIDMDIFVDLWQKNYDNLSEEDKSLLPLRSIYFLDKKRVQDE</sequence>
<reference evidence="2" key="1">
    <citation type="submission" date="2022-08" db="EMBL/GenBank/DDBJ databases">
        <authorList>
            <person name="Dzunkova M."/>
            <person name="La Clair J."/>
            <person name="Tyml T."/>
            <person name="Doud D."/>
            <person name="Schulz F."/>
            <person name="Piquer S."/>
            <person name="Porcel Sanchis D."/>
            <person name="Osborn A."/>
            <person name="Robinson D."/>
            <person name="Louie K.B."/>
            <person name="Bowen B.P."/>
            <person name="Bowers R."/>
            <person name="Lee J."/>
            <person name="Arnau Llombart V."/>
            <person name="Diaz Villanueva W."/>
            <person name="Gosliner T."/>
            <person name="Northen T."/>
            <person name="Cheng J.-F."/>
            <person name="Burkart M.D."/>
            <person name="Woyke T."/>
        </authorList>
    </citation>
    <scope>NUCLEOTIDE SEQUENCE</scope>
    <source>
        <strain evidence="2">Df01</strain>
    </source>
</reference>
<proteinExistence type="predicted"/>
<dbReference type="EMBL" id="JANQAO010000003">
    <property type="protein sequence ID" value="MDM5147650.1"/>
    <property type="molecule type" value="Genomic_DNA"/>
</dbReference>
<reference evidence="2" key="2">
    <citation type="journal article" date="2023" name="Microbiome">
        <title>Synthase-selected sorting approach identifies a beta-lactone synthase in a nudibranch symbiotic bacterium.</title>
        <authorList>
            <person name="Dzunkova M."/>
            <person name="La Clair J.J."/>
            <person name="Tyml T."/>
            <person name="Doud D."/>
            <person name="Schulz F."/>
            <person name="Piquer-Esteban S."/>
            <person name="Porcel Sanchis D."/>
            <person name="Osborn A."/>
            <person name="Robinson D."/>
            <person name="Louie K.B."/>
            <person name="Bowen B.P."/>
            <person name="Bowers R.M."/>
            <person name="Lee J."/>
            <person name="Arnau V."/>
            <person name="Diaz-Villanueva W."/>
            <person name="Stepanauskas R."/>
            <person name="Gosliner T."/>
            <person name="Date S.V."/>
            <person name="Northen T.R."/>
            <person name="Cheng J.F."/>
            <person name="Burkart M.D."/>
            <person name="Woyke T."/>
        </authorList>
    </citation>
    <scope>NUCLEOTIDE SEQUENCE</scope>
    <source>
        <strain evidence="2">Df01</strain>
    </source>
</reference>
<dbReference type="Gene3D" id="3.40.1350.10">
    <property type="match status" value="1"/>
</dbReference>
<evidence type="ECO:0000313" key="2">
    <source>
        <dbReference type="EMBL" id="MDM5147650.1"/>
    </source>
</evidence>
<dbReference type="Pfam" id="PF04471">
    <property type="entry name" value="Mrr_cat"/>
    <property type="match status" value="1"/>
</dbReference>
<protein>
    <submittedName>
        <fullName evidence="2">Restriction endonuclease</fullName>
    </submittedName>
</protein>
<dbReference type="InterPro" id="IPR011335">
    <property type="entry name" value="Restrct_endonuc-II-like"/>
</dbReference>
<dbReference type="SUPFAM" id="SSF52980">
    <property type="entry name" value="Restriction endonuclease-like"/>
    <property type="match status" value="1"/>
</dbReference>
<keyword evidence="2" id="KW-0378">Hydrolase</keyword>
<evidence type="ECO:0000313" key="3">
    <source>
        <dbReference type="Proteomes" id="UP001168167"/>
    </source>
</evidence>
<dbReference type="GO" id="GO:0004519">
    <property type="term" value="F:endonuclease activity"/>
    <property type="evidence" value="ECO:0007669"/>
    <property type="project" value="UniProtKB-KW"/>
</dbReference>
<gene>
    <name evidence="2" type="ORF">NQX30_04605</name>
</gene>
<keyword evidence="2" id="KW-0540">Nuclease</keyword>
<evidence type="ECO:0000259" key="1">
    <source>
        <dbReference type="Pfam" id="PF04471"/>
    </source>
</evidence>
<dbReference type="InterPro" id="IPR052906">
    <property type="entry name" value="Type_IV_Methyl-Rstrct_Enzyme"/>
</dbReference>
<organism evidence="2 3">
    <name type="scientific">Candidatus Doriopsillibacter californiensis</name>
    <dbReference type="NCBI Taxonomy" id="2970740"/>
    <lineage>
        <taxon>Bacteria</taxon>
        <taxon>Pseudomonadati</taxon>
        <taxon>Pseudomonadota</taxon>
        <taxon>Gammaproteobacteria</taxon>
        <taxon>Candidatus Tethybacterales</taxon>
        <taxon>Candidatus Persebacteraceae</taxon>
        <taxon>Candidatus Doriopsillibacter</taxon>
    </lineage>
</organism>
<keyword evidence="2" id="KW-0255">Endonuclease</keyword>
<keyword evidence="3" id="KW-1185">Reference proteome</keyword>
<dbReference type="InterPro" id="IPR007560">
    <property type="entry name" value="Restrct_endonuc_IV_Mrr"/>
</dbReference>
<feature type="domain" description="Restriction endonuclease type IV Mrr" evidence="1">
    <location>
        <begin position="159"/>
        <end position="273"/>
    </location>
</feature>